<evidence type="ECO:0000256" key="11">
    <source>
        <dbReference type="SAM" id="Phobius"/>
    </source>
</evidence>
<evidence type="ECO:0000256" key="9">
    <source>
        <dbReference type="ARBA" id="ARBA00023136"/>
    </source>
</evidence>
<evidence type="ECO:0008006" key="13">
    <source>
        <dbReference type="Google" id="ProtNLM"/>
    </source>
</evidence>
<evidence type="ECO:0000256" key="1">
    <source>
        <dbReference type="ARBA" id="ARBA00004146"/>
    </source>
</evidence>
<comment type="similarity">
    <text evidence="3">Belongs to the TMEM163 family.</text>
</comment>
<reference evidence="12" key="1">
    <citation type="submission" date="2018-05" db="EMBL/GenBank/DDBJ databases">
        <authorList>
            <person name="Lanie J.A."/>
            <person name="Ng W.-L."/>
            <person name="Kazmierczak K.M."/>
            <person name="Andrzejewski T.M."/>
            <person name="Davidsen T.M."/>
            <person name="Wayne K.J."/>
            <person name="Tettelin H."/>
            <person name="Glass J.I."/>
            <person name="Rusch D."/>
            <person name="Podicherti R."/>
            <person name="Tsui H.-C.T."/>
            <person name="Winkler M.E."/>
        </authorList>
    </citation>
    <scope>NUCLEOTIDE SEQUENCE</scope>
</reference>
<evidence type="ECO:0000256" key="7">
    <source>
        <dbReference type="ARBA" id="ARBA00022989"/>
    </source>
</evidence>
<dbReference type="EMBL" id="UINC01035579">
    <property type="protein sequence ID" value="SVB28205.1"/>
    <property type="molecule type" value="Genomic_DNA"/>
</dbReference>
<evidence type="ECO:0000256" key="3">
    <source>
        <dbReference type="ARBA" id="ARBA00008731"/>
    </source>
</evidence>
<feature type="transmembrane region" description="Helical" evidence="11">
    <location>
        <begin position="12"/>
        <end position="34"/>
    </location>
</feature>
<dbReference type="InterPro" id="IPR027469">
    <property type="entry name" value="Cation_efflux_TMD_sf"/>
</dbReference>
<keyword evidence="7 11" id="KW-1133">Transmembrane helix</keyword>
<name>A0A382CQ41_9ZZZZ</name>
<keyword evidence="6" id="KW-0862">Zinc</keyword>
<dbReference type="AlphaFoldDB" id="A0A382CQ41"/>
<dbReference type="SUPFAM" id="SSF161111">
    <property type="entry name" value="Cation efflux protein transmembrane domain-like"/>
    <property type="match status" value="1"/>
</dbReference>
<comment type="subcellular location">
    <subcellularLocation>
        <location evidence="2">Cytoplasmic vesicle</location>
        <location evidence="2">Secretory vesicle</location>
        <location evidence="2">Synaptic vesicle membrane</location>
        <topology evidence="2">Multi-pass membrane protein</topology>
    </subcellularLocation>
    <subcellularLocation>
        <location evidence="1">Early endosome membrane</location>
    </subcellularLocation>
</comment>
<keyword evidence="9 11" id="KW-0472">Membrane</keyword>
<evidence type="ECO:0000313" key="12">
    <source>
        <dbReference type="EMBL" id="SVB28205.1"/>
    </source>
</evidence>
<dbReference type="PANTHER" id="PTHR31937:SF2">
    <property type="entry name" value="TRANSMEMBRANE PROTEIN 163"/>
    <property type="match status" value="1"/>
</dbReference>
<feature type="transmembrane region" description="Helical" evidence="11">
    <location>
        <begin position="40"/>
        <end position="62"/>
    </location>
</feature>
<dbReference type="GO" id="GO:0030672">
    <property type="term" value="C:synaptic vesicle membrane"/>
    <property type="evidence" value="ECO:0007669"/>
    <property type="project" value="UniProtKB-SubCell"/>
</dbReference>
<keyword evidence="5" id="KW-0967">Endosome</keyword>
<protein>
    <recommendedName>
        <fullName evidence="13">DUF5671 domain-containing protein</fullName>
    </recommendedName>
</protein>
<evidence type="ECO:0000256" key="8">
    <source>
        <dbReference type="ARBA" id="ARBA00023018"/>
    </source>
</evidence>
<evidence type="ECO:0000256" key="2">
    <source>
        <dbReference type="ARBA" id="ARBA00004644"/>
    </source>
</evidence>
<feature type="non-terminal residue" evidence="12">
    <location>
        <position position="105"/>
    </location>
</feature>
<dbReference type="InterPro" id="IPR026765">
    <property type="entry name" value="Tmem163"/>
</dbReference>
<keyword evidence="10" id="KW-0968">Cytoplasmic vesicle</keyword>
<keyword evidence="8" id="KW-0770">Synapse</keyword>
<organism evidence="12">
    <name type="scientific">marine metagenome</name>
    <dbReference type="NCBI Taxonomy" id="408172"/>
    <lineage>
        <taxon>unclassified sequences</taxon>
        <taxon>metagenomes</taxon>
        <taxon>ecological metagenomes</taxon>
    </lineage>
</organism>
<evidence type="ECO:0000256" key="10">
    <source>
        <dbReference type="ARBA" id="ARBA00023329"/>
    </source>
</evidence>
<evidence type="ECO:0000256" key="6">
    <source>
        <dbReference type="ARBA" id="ARBA00022833"/>
    </source>
</evidence>
<dbReference type="GO" id="GO:0031901">
    <property type="term" value="C:early endosome membrane"/>
    <property type="evidence" value="ECO:0007669"/>
    <property type="project" value="UniProtKB-SubCell"/>
</dbReference>
<gene>
    <name evidence="12" type="ORF">METZ01_LOCUS181059</name>
</gene>
<proteinExistence type="inferred from homology"/>
<sequence length="105" mass="11906">MRSKTSFLKFAIFLAIFTIFYNLIEGLVSVYFGLDNDTLVLFGFGLDSFVEVISGIGIWHMVLRIKQDGNEHTDYFEKRALRITGTAFYLLTIGLIISSINNLIS</sequence>
<accession>A0A382CQ41</accession>
<evidence type="ECO:0000256" key="5">
    <source>
        <dbReference type="ARBA" id="ARBA00022753"/>
    </source>
</evidence>
<feature type="transmembrane region" description="Helical" evidence="11">
    <location>
        <begin position="83"/>
        <end position="104"/>
    </location>
</feature>
<evidence type="ECO:0000256" key="4">
    <source>
        <dbReference type="ARBA" id="ARBA00022692"/>
    </source>
</evidence>
<dbReference type="PANTHER" id="PTHR31937">
    <property type="entry name" value="TRANSMEMBRANE PROTEIN 163"/>
    <property type="match status" value="1"/>
</dbReference>
<keyword evidence="4 11" id="KW-0812">Transmembrane</keyword>